<dbReference type="Pfam" id="PF10248">
    <property type="entry name" value="Mlf1IP"/>
    <property type="match status" value="1"/>
</dbReference>
<evidence type="ECO:0000313" key="8">
    <source>
        <dbReference type="Proteomes" id="UP000677054"/>
    </source>
</evidence>
<feature type="compositionally biased region" description="Basic and acidic residues" evidence="5">
    <location>
        <begin position="449"/>
        <end position="465"/>
    </location>
</feature>
<evidence type="ECO:0000256" key="5">
    <source>
        <dbReference type="SAM" id="MobiDB-lite"/>
    </source>
</evidence>
<feature type="compositionally biased region" description="Basic and acidic residues" evidence="5">
    <location>
        <begin position="591"/>
        <end position="604"/>
    </location>
</feature>
<feature type="domain" description="C2H2-type" evidence="6">
    <location>
        <begin position="323"/>
        <end position="346"/>
    </location>
</feature>
<dbReference type="InterPro" id="IPR019376">
    <property type="entry name" value="Myeloid_leukemia_factor"/>
</dbReference>
<dbReference type="EMBL" id="CAJPEV010000863">
    <property type="protein sequence ID" value="CAG0889168.1"/>
    <property type="molecule type" value="Genomic_DNA"/>
</dbReference>
<feature type="region of interest" description="Disordered" evidence="5">
    <location>
        <begin position="589"/>
        <end position="677"/>
    </location>
</feature>
<protein>
    <recommendedName>
        <fullName evidence="6">C2H2-type domain-containing protein</fullName>
    </recommendedName>
</protein>
<dbReference type="InterPro" id="IPR036236">
    <property type="entry name" value="Znf_C2H2_sf"/>
</dbReference>
<dbReference type="GO" id="GO:0005737">
    <property type="term" value="C:cytoplasm"/>
    <property type="evidence" value="ECO:0007669"/>
    <property type="project" value="UniProtKB-SubCell"/>
</dbReference>
<dbReference type="InterPro" id="IPR013087">
    <property type="entry name" value="Znf_C2H2_type"/>
</dbReference>
<dbReference type="SUPFAM" id="SSF57667">
    <property type="entry name" value="beta-beta-alpha zinc fingers"/>
    <property type="match status" value="1"/>
</dbReference>
<dbReference type="Proteomes" id="UP000677054">
    <property type="component" value="Unassembled WGS sequence"/>
</dbReference>
<name>A0A7R8X9I0_9CRUS</name>
<feature type="compositionally biased region" description="Basic and acidic residues" evidence="5">
    <location>
        <begin position="615"/>
        <end position="630"/>
    </location>
</feature>
<feature type="region of interest" description="Disordered" evidence="5">
    <location>
        <begin position="134"/>
        <end position="193"/>
    </location>
</feature>
<dbReference type="AlphaFoldDB" id="A0A7R8X9I0"/>
<feature type="region of interest" description="Disordered" evidence="5">
    <location>
        <begin position="696"/>
        <end position="731"/>
    </location>
</feature>
<keyword evidence="8" id="KW-1185">Reference proteome</keyword>
<evidence type="ECO:0000256" key="4">
    <source>
        <dbReference type="ARBA" id="ARBA00022553"/>
    </source>
</evidence>
<gene>
    <name evidence="7" type="ORF">DSTB1V02_LOCUS5353</name>
</gene>
<feature type="compositionally biased region" description="Polar residues" evidence="5">
    <location>
        <begin position="696"/>
        <end position="712"/>
    </location>
</feature>
<dbReference type="OrthoDB" id="6367338at2759"/>
<organism evidence="7">
    <name type="scientific">Darwinula stevensoni</name>
    <dbReference type="NCBI Taxonomy" id="69355"/>
    <lineage>
        <taxon>Eukaryota</taxon>
        <taxon>Metazoa</taxon>
        <taxon>Ecdysozoa</taxon>
        <taxon>Arthropoda</taxon>
        <taxon>Crustacea</taxon>
        <taxon>Oligostraca</taxon>
        <taxon>Ostracoda</taxon>
        <taxon>Podocopa</taxon>
        <taxon>Podocopida</taxon>
        <taxon>Darwinulocopina</taxon>
        <taxon>Darwinuloidea</taxon>
        <taxon>Darwinulidae</taxon>
        <taxon>Darwinula</taxon>
    </lineage>
</organism>
<evidence type="ECO:0000256" key="3">
    <source>
        <dbReference type="ARBA" id="ARBA00022490"/>
    </source>
</evidence>
<reference evidence="7" key="1">
    <citation type="submission" date="2020-11" db="EMBL/GenBank/DDBJ databases">
        <authorList>
            <person name="Tran Van P."/>
        </authorList>
    </citation>
    <scope>NUCLEOTIDE SEQUENCE</scope>
</reference>
<feature type="compositionally biased region" description="Polar residues" evidence="5">
    <location>
        <begin position="634"/>
        <end position="645"/>
    </location>
</feature>
<dbReference type="PANTHER" id="PTHR13105">
    <property type="entry name" value="MYELOID LEUKEMIA FACTOR"/>
    <property type="match status" value="1"/>
</dbReference>
<feature type="compositionally biased region" description="Polar residues" evidence="5">
    <location>
        <begin position="174"/>
        <end position="184"/>
    </location>
</feature>
<evidence type="ECO:0000259" key="6">
    <source>
        <dbReference type="Pfam" id="PF12874"/>
    </source>
</evidence>
<dbReference type="Pfam" id="PF12874">
    <property type="entry name" value="zf-met"/>
    <property type="match status" value="1"/>
</dbReference>
<feature type="region of interest" description="Disordered" evidence="5">
    <location>
        <begin position="436"/>
        <end position="465"/>
    </location>
</feature>
<feature type="compositionally biased region" description="Basic residues" evidence="5">
    <location>
        <begin position="605"/>
        <end position="614"/>
    </location>
</feature>
<proteinExistence type="inferred from homology"/>
<dbReference type="Gene3D" id="3.30.160.60">
    <property type="entry name" value="Classic Zinc Finger"/>
    <property type="match status" value="1"/>
</dbReference>
<comment type="similarity">
    <text evidence="2">Belongs to the MLF family.</text>
</comment>
<keyword evidence="3" id="KW-0963">Cytoplasm</keyword>
<comment type="subcellular location">
    <subcellularLocation>
        <location evidence="1">Cytoplasm</location>
    </subcellularLocation>
</comment>
<evidence type="ECO:0000256" key="1">
    <source>
        <dbReference type="ARBA" id="ARBA00004496"/>
    </source>
</evidence>
<accession>A0A7R8X9I0</accession>
<dbReference type="EMBL" id="LR900380">
    <property type="protein sequence ID" value="CAD7245480.1"/>
    <property type="molecule type" value="Genomic_DNA"/>
</dbReference>
<evidence type="ECO:0000256" key="2">
    <source>
        <dbReference type="ARBA" id="ARBA00008332"/>
    </source>
</evidence>
<keyword evidence="4" id="KW-0597">Phosphoprotein</keyword>
<sequence>MCKVLPIFTGKEEDSARSHGKQSQCTSLLTNDNVYNVLGWNWTTPGRVYQETKSTRSGPGGLKETRHAVTDTRAGTKRMAIGHHLGERGHVVERTQDMRNNQIEENQDFINIEEEEADQFEQDWECMARRAAPVHSRPYDPHRPALTYHRQPRQAALPAPPRDETEVEEEAVPSDSSLRATNKSESVRGNESDDFIAPENININIIMVTLIIITDEWSMEKVDVASGKLIWKEKKRKEKLLPLKTLLVTAEFQNEDNRQNIYKYQNSLYSLLSNLSSDPSSIPTSSADETEVSHLPWSAVIDPGAFRKETAKKEEKKKEGPVYCEICNIEVTSRLTYEKHIEGAKHMKKLMTLEKQNMESLGVSKEVAPVSVEALSASHETASDHPSDDLHTLIQEAEEPREVMGRTGLKKNEIFQLSEEIEHQEGREFKLRSFKGPVEPSEEDSQEEAASHSDDQHSSKEQHHTDAAPVDILSFPHLAFLRKLTSYNINSEKDVHLAVSLALPLSKAMLDYVERTQPIETVEAWKGVHERVEKLSRTQWVEGKIQLEPELPLVTQVSSPAVRDALPTPLLPLWQAPLPIVKHGPITSISKLKERPKEEKLKKDKKEKKKKRKSKEKERDRGKEGEKDKGGSASPCNVSTYTLGSVSHPPNLRDVGKVGERPLTPYHLIPPEQTARETQEMYCSDEMPETKVYYESEQSTALNLSHSRNQSPEEYMQDLANSLGKKKLVPS</sequence>
<evidence type="ECO:0000313" key="7">
    <source>
        <dbReference type="EMBL" id="CAD7245480.1"/>
    </source>
</evidence>